<dbReference type="Pfam" id="PF13439">
    <property type="entry name" value="Glyco_transf_4"/>
    <property type="match status" value="1"/>
</dbReference>
<dbReference type="Pfam" id="PF13692">
    <property type="entry name" value="Glyco_trans_1_4"/>
    <property type="match status" value="1"/>
</dbReference>
<dbReference type="GO" id="GO:0016740">
    <property type="term" value="F:transferase activity"/>
    <property type="evidence" value="ECO:0007669"/>
    <property type="project" value="UniProtKB-KW"/>
</dbReference>
<protein>
    <submittedName>
        <fullName evidence="2">Glycosyl transferase, group 1 family protein</fullName>
    </submittedName>
</protein>
<dbReference type="RefSeq" id="WP_012165085.1">
    <property type="nucleotide sequence ID" value="NC_009925.1"/>
</dbReference>
<dbReference type="PANTHER" id="PTHR12526">
    <property type="entry name" value="GLYCOSYLTRANSFERASE"/>
    <property type="match status" value="1"/>
</dbReference>
<keyword evidence="2" id="KW-0808">Transferase</keyword>
<organism evidence="2 3">
    <name type="scientific">Acaryochloris marina (strain MBIC 11017)</name>
    <dbReference type="NCBI Taxonomy" id="329726"/>
    <lineage>
        <taxon>Bacteria</taxon>
        <taxon>Bacillati</taxon>
        <taxon>Cyanobacteriota</taxon>
        <taxon>Cyanophyceae</taxon>
        <taxon>Acaryochloridales</taxon>
        <taxon>Acaryochloridaceae</taxon>
        <taxon>Acaryochloris</taxon>
    </lineage>
</organism>
<dbReference type="EMBL" id="CP000828">
    <property type="protein sequence ID" value="ABW29806.1"/>
    <property type="molecule type" value="Genomic_DNA"/>
</dbReference>
<feature type="domain" description="Glycosyltransferase subfamily 4-like N-terminal" evidence="1">
    <location>
        <begin position="17"/>
        <end position="179"/>
    </location>
</feature>
<evidence type="ECO:0000259" key="1">
    <source>
        <dbReference type="Pfam" id="PF13439"/>
    </source>
</evidence>
<dbReference type="HOGENOM" id="CLU_009583_0_3_3"/>
<evidence type="ECO:0000313" key="2">
    <source>
        <dbReference type="EMBL" id="ABW29806.1"/>
    </source>
</evidence>
<accession>B0C3H2</accession>
<dbReference type="InterPro" id="IPR028098">
    <property type="entry name" value="Glyco_trans_4-like_N"/>
</dbReference>
<gene>
    <name evidence="2" type="ordered locus">AM1_4835</name>
</gene>
<dbReference type="CAZy" id="GT4">
    <property type="family name" value="Glycosyltransferase Family 4"/>
</dbReference>
<dbReference type="SUPFAM" id="SSF53756">
    <property type="entry name" value="UDP-Glycosyltransferase/glycogen phosphorylase"/>
    <property type="match status" value="1"/>
</dbReference>
<dbReference type="AlphaFoldDB" id="B0C3H2"/>
<evidence type="ECO:0000313" key="3">
    <source>
        <dbReference type="Proteomes" id="UP000000268"/>
    </source>
</evidence>
<dbReference type="KEGG" id="amr:AM1_4835"/>
<name>B0C3H2_ACAM1</name>
<reference evidence="2 3" key="1">
    <citation type="journal article" date="2008" name="Proc. Natl. Acad. Sci. U.S.A.">
        <title>Niche adaptation and genome expansion in the chlorophyll d-producing cyanobacterium Acaryochloris marina.</title>
        <authorList>
            <person name="Swingley W.D."/>
            <person name="Chen M."/>
            <person name="Cheung P.C."/>
            <person name="Conrad A.L."/>
            <person name="Dejesa L.C."/>
            <person name="Hao J."/>
            <person name="Honchak B.M."/>
            <person name="Karbach L.E."/>
            <person name="Kurdoglu A."/>
            <person name="Lahiri S."/>
            <person name="Mastrian S.D."/>
            <person name="Miyashita H."/>
            <person name="Page L."/>
            <person name="Ramakrishna P."/>
            <person name="Satoh S."/>
            <person name="Sattley W.M."/>
            <person name="Shimada Y."/>
            <person name="Taylor H.L."/>
            <person name="Tomo T."/>
            <person name="Tsuchiya T."/>
            <person name="Wang Z.T."/>
            <person name="Raymond J."/>
            <person name="Mimuro M."/>
            <person name="Blankenship R.E."/>
            <person name="Touchman J.W."/>
        </authorList>
    </citation>
    <scope>NUCLEOTIDE SEQUENCE [LARGE SCALE GENOMIC DNA]</scope>
    <source>
        <strain evidence="3">MBIC 11017</strain>
    </source>
</reference>
<dbReference type="OrthoDB" id="9787617at2"/>
<dbReference type="Gene3D" id="3.40.50.2000">
    <property type="entry name" value="Glycogen Phosphorylase B"/>
    <property type="match status" value="2"/>
</dbReference>
<sequence length="377" mass="42119">MKNTKTILFIITNFDRNGAQVILYNILSKIDRSLFRPIVISLMSTSDFNNQFQELEIPIYALGMQQRLPNITHFSKLVSIIKKHQPDIIQGWMYHGNIASCFASLFCSHSPPVIWSIHHSINELSAEKLLTRLLIRMGTLLSSFTREIAYVSKTSQEQHEKLGYATQKSCVIPNGFDTSLFVPSAEKRNAFRNELNLTEAETVIGIAARYHPMKDHHNFLTAAALLVPKFPNVHFVLVGDGVDESNTTLTELVKTARLQQHVHLLGKRIDMPNIFAALDILTSASAYGEAFPLVVGEAMSCQVTCVVTDVGDSAFLVGDTGIVVPTKDPESLANSWSTLITRTPEQRFLMGKAARQRILDSFSLESIVKQYEGMYVS</sequence>
<dbReference type="eggNOG" id="COG0438">
    <property type="taxonomic scope" value="Bacteria"/>
</dbReference>
<keyword evidence="3" id="KW-1185">Reference proteome</keyword>
<proteinExistence type="predicted"/>
<dbReference type="Proteomes" id="UP000000268">
    <property type="component" value="Chromosome"/>
</dbReference>
<dbReference type="STRING" id="329726.AM1_4835"/>